<evidence type="ECO:0000256" key="5">
    <source>
        <dbReference type="ARBA" id="ARBA00023136"/>
    </source>
</evidence>
<dbReference type="InterPro" id="IPR011701">
    <property type="entry name" value="MFS"/>
</dbReference>
<feature type="transmembrane region" description="Helical" evidence="6">
    <location>
        <begin position="175"/>
        <end position="193"/>
    </location>
</feature>
<dbReference type="STRING" id="1509407.A0A0L1J8B0"/>
<dbReference type="Gene3D" id="1.20.1250.20">
    <property type="entry name" value="MFS general substrate transporter like domains"/>
    <property type="match status" value="1"/>
</dbReference>
<keyword evidence="3 6" id="KW-0812">Transmembrane</keyword>
<feature type="domain" description="Major facilitator superfamily (MFS) profile" evidence="7">
    <location>
        <begin position="107"/>
        <end position="544"/>
    </location>
</feature>
<comment type="similarity">
    <text evidence="2">Belongs to the major facilitator superfamily.</text>
</comment>
<keyword evidence="5 6" id="KW-0472">Membrane</keyword>
<feature type="transmembrane region" description="Helical" evidence="6">
    <location>
        <begin position="205"/>
        <end position="226"/>
    </location>
</feature>
<evidence type="ECO:0000256" key="6">
    <source>
        <dbReference type="SAM" id="Phobius"/>
    </source>
</evidence>
<dbReference type="EMBL" id="JNOM01000074">
    <property type="protein sequence ID" value="KNG87658.1"/>
    <property type="molecule type" value="Genomic_DNA"/>
</dbReference>
<dbReference type="Pfam" id="PF07690">
    <property type="entry name" value="MFS_1"/>
    <property type="match status" value="1"/>
</dbReference>
<comment type="caution">
    <text evidence="8">The sequence shown here is derived from an EMBL/GenBank/DDBJ whole genome shotgun (WGS) entry which is preliminary data.</text>
</comment>
<dbReference type="GeneID" id="26805930"/>
<protein>
    <recommendedName>
        <fullName evidence="7">Major facilitator superfamily (MFS) profile domain-containing protein</fullName>
    </recommendedName>
</protein>
<evidence type="ECO:0000256" key="1">
    <source>
        <dbReference type="ARBA" id="ARBA00004651"/>
    </source>
</evidence>
<dbReference type="InterPro" id="IPR036259">
    <property type="entry name" value="MFS_trans_sf"/>
</dbReference>
<dbReference type="PANTHER" id="PTHR23502">
    <property type="entry name" value="MAJOR FACILITATOR SUPERFAMILY"/>
    <property type="match status" value="1"/>
</dbReference>
<evidence type="ECO:0000256" key="2">
    <source>
        <dbReference type="ARBA" id="ARBA00008335"/>
    </source>
</evidence>
<keyword evidence="9" id="KW-1185">Reference proteome</keyword>
<organism evidence="8 9">
    <name type="scientific">Aspergillus nomiae NRRL (strain ATCC 15546 / NRRL 13137 / CBS 260.88 / M93)</name>
    <dbReference type="NCBI Taxonomy" id="1509407"/>
    <lineage>
        <taxon>Eukaryota</taxon>
        <taxon>Fungi</taxon>
        <taxon>Dikarya</taxon>
        <taxon>Ascomycota</taxon>
        <taxon>Pezizomycotina</taxon>
        <taxon>Eurotiomycetes</taxon>
        <taxon>Eurotiomycetidae</taxon>
        <taxon>Eurotiales</taxon>
        <taxon>Aspergillaceae</taxon>
        <taxon>Aspergillus</taxon>
        <taxon>Aspergillus subgen. Circumdati</taxon>
    </lineage>
</organism>
<feature type="transmembrane region" description="Helical" evidence="6">
    <location>
        <begin position="484"/>
        <end position="505"/>
    </location>
</feature>
<accession>A0A0L1J8B0</accession>
<feature type="transmembrane region" description="Helical" evidence="6">
    <location>
        <begin position="449"/>
        <end position="472"/>
    </location>
</feature>
<feature type="transmembrane region" description="Helical" evidence="6">
    <location>
        <begin position="147"/>
        <end position="168"/>
    </location>
</feature>
<evidence type="ECO:0000313" key="8">
    <source>
        <dbReference type="EMBL" id="KNG87658.1"/>
    </source>
</evidence>
<feature type="transmembrane region" description="Helical" evidence="6">
    <location>
        <begin position="379"/>
        <end position="403"/>
    </location>
</feature>
<dbReference type="FunFam" id="1.20.1250.20:FF:000082">
    <property type="entry name" value="MFS multidrug transporter, putative"/>
    <property type="match status" value="1"/>
</dbReference>
<dbReference type="RefSeq" id="XP_015408581.1">
    <property type="nucleotide sequence ID" value="XM_015549383.1"/>
</dbReference>
<dbReference type="Proteomes" id="UP000037505">
    <property type="component" value="Unassembled WGS sequence"/>
</dbReference>
<dbReference type="GO" id="GO:0005886">
    <property type="term" value="C:plasma membrane"/>
    <property type="evidence" value="ECO:0007669"/>
    <property type="project" value="UniProtKB-SubCell"/>
</dbReference>
<dbReference type="SUPFAM" id="SSF103473">
    <property type="entry name" value="MFS general substrate transporter"/>
    <property type="match status" value="1"/>
</dbReference>
<comment type="subcellular location">
    <subcellularLocation>
        <location evidence="1">Cell membrane</location>
        <topology evidence="1">Multi-pass membrane protein</topology>
    </subcellularLocation>
</comment>
<feature type="transmembrane region" description="Helical" evidence="6">
    <location>
        <begin position="107"/>
        <end position="132"/>
    </location>
</feature>
<name>A0A0L1J8B0_ASPN3</name>
<feature type="transmembrane region" description="Helical" evidence="6">
    <location>
        <begin position="423"/>
        <end position="443"/>
    </location>
</feature>
<evidence type="ECO:0000313" key="9">
    <source>
        <dbReference type="Proteomes" id="UP000037505"/>
    </source>
</evidence>
<evidence type="ECO:0000259" key="7">
    <source>
        <dbReference type="PROSITE" id="PS50850"/>
    </source>
</evidence>
<evidence type="ECO:0000256" key="4">
    <source>
        <dbReference type="ARBA" id="ARBA00022989"/>
    </source>
</evidence>
<feature type="transmembrane region" description="Helical" evidence="6">
    <location>
        <begin position="265"/>
        <end position="284"/>
    </location>
</feature>
<dbReference type="InterPro" id="IPR020846">
    <property type="entry name" value="MFS_dom"/>
</dbReference>
<feature type="transmembrane region" description="Helical" evidence="6">
    <location>
        <begin position="238"/>
        <end position="259"/>
    </location>
</feature>
<gene>
    <name evidence="8" type="ORF">ANOM_004126</name>
</gene>
<keyword evidence="4 6" id="KW-1133">Transmembrane helix</keyword>
<dbReference type="OrthoDB" id="5403280at2759"/>
<dbReference type="AlphaFoldDB" id="A0A0L1J8B0"/>
<feature type="transmembrane region" description="Helical" evidence="6">
    <location>
        <begin position="333"/>
        <end position="359"/>
    </location>
</feature>
<dbReference type="GO" id="GO:0022857">
    <property type="term" value="F:transmembrane transporter activity"/>
    <property type="evidence" value="ECO:0007669"/>
    <property type="project" value="InterPro"/>
</dbReference>
<evidence type="ECO:0000256" key="3">
    <source>
        <dbReference type="ARBA" id="ARBA00022692"/>
    </source>
</evidence>
<reference evidence="8 9" key="1">
    <citation type="submission" date="2014-06" db="EMBL/GenBank/DDBJ databases">
        <title>The Genome of the Aflatoxigenic Filamentous Fungus Aspergillus nomius.</title>
        <authorList>
            <person name="Moore M.G."/>
            <person name="Shannon B.M."/>
            <person name="Brian M.M."/>
        </authorList>
    </citation>
    <scope>NUCLEOTIDE SEQUENCE [LARGE SCALE GENOMIC DNA]</scope>
    <source>
        <strain evidence="8 9">NRRL 13137</strain>
    </source>
</reference>
<dbReference type="PROSITE" id="PS50850">
    <property type="entry name" value="MFS"/>
    <property type="match status" value="1"/>
</dbReference>
<sequence>MCLGEVFMKIRGPDASREAIHLSRNGQYLEKGSRLTLRRRDDRPLGVLELERSPTQVSIVIIESLANTDGCKEDEQISDENPITVTWDGEHDSANPYNWSLAQKWTLTLLAVFTTYITMMNGTIITTAHAAITEEFHVSEHAFPHSYWPVTSWALGGCFSSLFILPLMEDHGVRPIFLSAYVVFMCFLVPQAVAQKFATLIVTRFFAGSSVAVLANTSASVIGNIWETERSRSIPVSLYIFSYLAGSSTGPVLGATIFEGLTWRWIGYLQLIWFGALLPVYYFLFQESRGAVILARRAQALRKQGKPAFTLVEMEGQTGSVLSRFVQSSTRPLVLVCTESVVLVSTLWSAFTVGTLFLFTQSAEQVFVELYGWTNTQAGYVQAAIVIGEILGWLANLFSAKLYFCSASRNTECPGVPIPEARLYLAVIGGVLGISGGMFTYAWTSFAHIPWIAPAIGLAMVGAGSVIVVAGVSDYVVDSYSKYAGSAMGAVATGENLFSALLPLATMSMYTNLGFQWASTTLAFISLVLSLAPTLMFIWGKQIRARSPLIIEATLSSERKDAVAV</sequence>
<dbReference type="PANTHER" id="PTHR23502:SF52">
    <property type="entry name" value="MULTIDRUG TRANSPORTER, PUTATIVE (AFU_ORTHOLOGUE AFUA_2G17730)-RELATED"/>
    <property type="match status" value="1"/>
</dbReference>
<proteinExistence type="inferred from homology"/>
<feature type="transmembrane region" description="Helical" evidence="6">
    <location>
        <begin position="517"/>
        <end position="539"/>
    </location>
</feature>